<protein>
    <recommendedName>
        <fullName evidence="4">GHKL domain-containing protein</fullName>
    </recommendedName>
</protein>
<dbReference type="SUPFAM" id="SSF55874">
    <property type="entry name" value="ATPase domain of HSP90 chaperone/DNA topoisomerase II/histidine kinase"/>
    <property type="match status" value="1"/>
</dbReference>
<feature type="transmembrane region" description="Helical" evidence="1">
    <location>
        <begin position="83"/>
        <end position="110"/>
    </location>
</feature>
<feature type="transmembrane region" description="Helical" evidence="1">
    <location>
        <begin position="147"/>
        <end position="166"/>
    </location>
</feature>
<feature type="transmembrane region" description="Helical" evidence="1">
    <location>
        <begin position="116"/>
        <end position="135"/>
    </location>
</feature>
<keyword evidence="1" id="KW-0472">Membrane</keyword>
<sequence length="423" mass="48992">MNIVESVINITIEFLCIFFVSRAFTETKEHLLKTDIAFVVSSILAGCIIPEKYNILLLITGQVIFFTYILYRYSDTMLNRFFLFILSFGTTLLCQLIVMCLFMLFSLSLFPGYEYIMLNFCTFILIFLICRIFPVHNIYNLLINSSLPLRCIYTDTYVILLSFLLMGKLNLQNLYSKYIFVFVSITLLAAANICIIYYDQKMFYQQRELLSYMQKLPIYETLVDDIRASQHEYSNHLQSLRALPLSCPDYNSLCHALEQYTLQYSSHLNNYPLIQINMPLLAAALYSLFSSAEQKGISILFNIYSTVLKSTLPEYLLTDYVCILVNNAIDACQKNDSIFIYLSSSNGKTRFEIRNPSTIYYSPNKISQFFQSGYSTKNSDVSPRKHGYGLYYLLKNITKAKGDIGASCIKYDNQYQMIFFIEV</sequence>
<dbReference type="Proteomes" id="UP000606193">
    <property type="component" value="Unassembled WGS sequence"/>
</dbReference>
<keyword evidence="1" id="KW-1133">Transmembrane helix</keyword>
<evidence type="ECO:0000256" key="1">
    <source>
        <dbReference type="SAM" id="Phobius"/>
    </source>
</evidence>
<dbReference type="EMBL" id="JACRSX010000024">
    <property type="protein sequence ID" value="MBC8563530.1"/>
    <property type="molecule type" value="Genomic_DNA"/>
</dbReference>
<organism evidence="2 3">
    <name type="scientific">Jutongia huaianensis</name>
    <dbReference type="NCBI Taxonomy" id="2763668"/>
    <lineage>
        <taxon>Bacteria</taxon>
        <taxon>Bacillati</taxon>
        <taxon>Bacillota</taxon>
        <taxon>Clostridia</taxon>
        <taxon>Lachnospirales</taxon>
        <taxon>Lachnospiraceae</taxon>
        <taxon>Jutongia</taxon>
    </lineage>
</organism>
<keyword evidence="1" id="KW-0812">Transmembrane</keyword>
<evidence type="ECO:0000313" key="2">
    <source>
        <dbReference type="EMBL" id="MBC8563530.1"/>
    </source>
</evidence>
<reference evidence="2 3" key="1">
    <citation type="submission" date="2020-08" db="EMBL/GenBank/DDBJ databases">
        <title>Genome public.</title>
        <authorList>
            <person name="Liu C."/>
            <person name="Sun Q."/>
        </authorList>
    </citation>
    <scope>NUCLEOTIDE SEQUENCE [LARGE SCALE GENOMIC DNA]</scope>
    <source>
        <strain evidence="2 3">NSJ-37</strain>
    </source>
</reference>
<keyword evidence="3" id="KW-1185">Reference proteome</keyword>
<dbReference type="RefSeq" id="WP_249298551.1">
    <property type="nucleotide sequence ID" value="NZ_JACRSX010000024.1"/>
</dbReference>
<accession>A0ABR7N4J3</accession>
<evidence type="ECO:0008006" key="4">
    <source>
        <dbReference type="Google" id="ProtNLM"/>
    </source>
</evidence>
<name>A0ABR7N4J3_9FIRM</name>
<dbReference type="InterPro" id="IPR036890">
    <property type="entry name" value="HATPase_C_sf"/>
</dbReference>
<feature type="transmembrane region" description="Helical" evidence="1">
    <location>
        <begin position="178"/>
        <end position="198"/>
    </location>
</feature>
<comment type="caution">
    <text evidence="2">The sequence shown here is derived from an EMBL/GenBank/DDBJ whole genome shotgun (WGS) entry which is preliminary data.</text>
</comment>
<proteinExistence type="predicted"/>
<dbReference type="Gene3D" id="3.30.565.10">
    <property type="entry name" value="Histidine kinase-like ATPase, C-terminal domain"/>
    <property type="match status" value="1"/>
</dbReference>
<gene>
    <name evidence="2" type="ORF">H8704_13015</name>
</gene>
<evidence type="ECO:0000313" key="3">
    <source>
        <dbReference type="Proteomes" id="UP000606193"/>
    </source>
</evidence>
<feature type="transmembrane region" description="Helical" evidence="1">
    <location>
        <begin position="55"/>
        <end position="71"/>
    </location>
</feature>
<feature type="transmembrane region" description="Helical" evidence="1">
    <location>
        <begin position="6"/>
        <end position="24"/>
    </location>
</feature>